<dbReference type="GO" id="GO:0004340">
    <property type="term" value="F:glucokinase activity"/>
    <property type="evidence" value="ECO:0007669"/>
    <property type="project" value="UniProtKB-EC"/>
</dbReference>
<keyword evidence="2 3" id="KW-0418">Kinase</keyword>
<comment type="caution">
    <text evidence="3">The sequence shown here is derived from an EMBL/GenBank/DDBJ whole genome shotgun (WGS) entry which is preliminary data.</text>
</comment>
<evidence type="ECO:0000256" key="1">
    <source>
        <dbReference type="ARBA" id="ARBA00022679"/>
    </source>
</evidence>
<dbReference type="InterPro" id="IPR043129">
    <property type="entry name" value="ATPase_NBD"/>
</dbReference>
<evidence type="ECO:0000256" key="2">
    <source>
        <dbReference type="ARBA" id="ARBA00022777"/>
    </source>
</evidence>
<dbReference type="InterPro" id="IPR050201">
    <property type="entry name" value="Bacterial_glucokinase"/>
</dbReference>
<dbReference type="InterPro" id="IPR003836">
    <property type="entry name" value="Glucokinase"/>
</dbReference>
<protein>
    <submittedName>
        <fullName evidence="3">Putative Glucokinase (Glucose kinase) glk</fullName>
        <ecNumber evidence="3">2.7.1.2</ecNumber>
    </submittedName>
</protein>
<dbReference type="PANTHER" id="PTHR47690:SF1">
    <property type="entry name" value="GLUCOKINASE"/>
    <property type="match status" value="1"/>
</dbReference>
<sequence length="333" mass="34727">MSTGALDPAPRLIADIGGTNARFALQTPQGLEDIRVMACADHPTLVDALRSYLAAVGNPAVRHVAIGIANPVYGDQVRMTNHHWAFSTERTRRDLGLDTLLVLNDFAVLARALPVLPANELTQIGGTTAVPGAPLGLLGAGTGLGVSGLVPTGAGRWVPLAGEGGHVSLAPFDEREVEVWRLARARYGGHVSAERVLSGPGLEFLHQALCSLAGEAPAARSAADISRLGLDGSDPRCGEALDLFCALLGTVASDLAATLGARGGIYIGGGIVPRLGDYFARSPFRARFENKGRTSAYLADIPVWVIRSPWPALLGAAAALDQHLEPPGESRHA</sequence>
<dbReference type="EC" id="2.7.1.2" evidence="3"/>
<dbReference type="Gene3D" id="3.30.420.40">
    <property type="match status" value="1"/>
</dbReference>
<name>E6PTS3_9ZZZZ</name>
<dbReference type="EMBL" id="CABM01000050">
    <property type="protein sequence ID" value="CBH98330.1"/>
    <property type="molecule type" value="Genomic_DNA"/>
</dbReference>
<dbReference type="PANTHER" id="PTHR47690">
    <property type="entry name" value="GLUCOKINASE"/>
    <property type="match status" value="1"/>
</dbReference>
<dbReference type="Pfam" id="PF02685">
    <property type="entry name" value="Glucokinase"/>
    <property type="match status" value="1"/>
</dbReference>
<evidence type="ECO:0000313" key="3">
    <source>
        <dbReference type="EMBL" id="CBH98330.1"/>
    </source>
</evidence>
<dbReference type="NCBIfam" id="TIGR00749">
    <property type="entry name" value="glk"/>
    <property type="match status" value="1"/>
</dbReference>
<organism evidence="3">
    <name type="scientific">mine drainage metagenome</name>
    <dbReference type="NCBI Taxonomy" id="410659"/>
    <lineage>
        <taxon>unclassified sequences</taxon>
        <taxon>metagenomes</taxon>
        <taxon>ecological metagenomes</taxon>
    </lineage>
</organism>
<keyword evidence="1 3" id="KW-0808">Transferase</keyword>
<gene>
    <name evidence="3" type="ORF">CARN2_3806</name>
</gene>
<reference evidence="3" key="1">
    <citation type="submission" date="2009-10" db="EMBL/GenBank/DDBJ databases">
        <title>Diversity of trophic interactions inside an arsenic-rich microbial ecosystem.</title>
        <authorList>
            <person name="Bertin P.N."/>
            <person name="Heinrich-Salmeron A."/>
            <person name="Pelletier E."/>
            <person name="Goulhen-Chollet F."/>
            <person name="Arsene-Ploetze F."/>
            <person name="Gallien S."/>
            <person name="Calteau A."/>
            <person name="Vallenet D."/>
            <person name="Casiot C."/>
            <person name="Chane-Woon-Ming B."/>
            <person name="Giloteaux L."/>
            <person name="Barakat M."/>
            <person name="Bonnefoy V."/>
            <person name="Bruneel O."/>
            <person name="Chandler M."/>
            <person name="Cleiss J."/>
            <person name="Duran R."/>
            <person name="Elbaz-Poulichet F."/>
            <person name="Fonknechten N."/>
            <person name="Lauga B."/>
            <person name="Mornico D."/>
            <person name="Ortet P."/>
            <person name="Schaeffer C."/>
            <person name="Siguier P."/>
            <person name="Alexander Thil Smith A."/>
            <person name="Van Dorsselaer A."/>
            <person name="Weissenbach J."/>
            <person name="Medigue C."/>
            <person name="Le Paslier D."/>
        </authorList>
    </citation>
    <scope>NUCLEOTIDE SEQUENCE</scope>
</reference>
<dbReference type="GO" id="GO:0005524">
    <property type="term" value="F:ATP binding"/>
    <property type="evidence" value="ECO:0007669"/>
    <property type="project" value="InterPro"/>
</dbReference>
<dbReference type="GO" id="GO:0006096">
    <property type="term" value="P:glycolytic process"/>
    <property type="evidence" value="ECO:0007669"/>
    <property type="project" value="InterPro"/>
</dbReference>
<dbReference type="AlphaFoldDB" id="E6PTS3"/>
<dbReference type="CDD" id="cd24008">
    <property type="entry name" value="ASKHA_NBD_GLK"/>
    <property type="match status" value="1"/>
</dbReference>
<proteinExistence type="inferred from homology"/>
<dbReference type="SUPFAM" id="SSF53067">
    <property type="entry name" value="Actin-like ATPase domain"/>
    <property type="match status" value="1"/>
</dbReference>
<dbReference type="GO" id="GO:0005829">
    <property type="term" value="C:cytosol"/>
    <property type="evidence" value="ECO:0007669"/>
    <property type="project" value="TreeGrafter"/>
</dbReference>
<dbReference type="Gene3D" id="3.40.367.20">
    <property type="match status" value="1"/>
</dbReference>
<dbReference type="GO" id="GO:0005536">
    <property type="term" value="F:D-glucose binding"/>
    <property type="evidence" value="ECO:0007669"/>
    <property type="project" value="InterPro"/>
</dbReference>
<dbReference type="NCBIfam" id="NF001416">
    <property type="entry name" value="PRK00292.1-3"/>
    <property type="match status" value="1"/>
</dbReference>
<dbReference type="HAMAP" id="MF_00524">
    <property type="entry name" value="Glucokinase"/>
    <property type="match status" value="1"/>
</dbReference>
<accession>E6PTS3</accession>